<organism evidence="2 3">
    <name type="scientific">Dictyobacter vulcani</name>
    <dbReference type="NCBI Taxonomy" id="2607529"/>
    <lineage>
        <taxon>Bacteria</taxon>
        <taxon>Bacillati</taxon>
        <taxon>Chloroflexota</taxon>
        <taxon>Ktedonobacteria</taxon>
        <taxon>Ktedonobacterales</taxon>
        <taxon>Dictyobacteraceae</taxon>
        <taxon>Dictyobacter</taxon>
    </lineage>
</organism>
<feature type="transmembrane region" description="Helical" evidence="1">
    <location>
        <begin position="70"/>
        <end position="92"/>
    </location>
</feature>
<evidence type="ECO:0000313" key="2">
    <source>
        <dbReference type="EMBL" id="GER89718.1"/>
    </source>
</evidence>
<protein>
    <submittedName>
        <fullName evidence="2">Uncharacterized protein</fullName>
    </submittedName>
</protein>
<feature type="transmembrane region" description="Helical" evidence="1">
    <location>
        <begin position="38"/>
        <end position="58"/>
    </location>
</feature>
<keyword evidence="1" id="KW-0812">Transmembrane</keyword>
<reference evidence="2 3" key="1">
    <citation type="submission" date="2019-10" db="EMBL/GenBank/DDBJ databases">
        <title>Dictyobacter vulcani sp. nov., within the class Ktedonobacteria, isolated from soil of volcanic Mt. Zao.</title>
        <authorList>
            <person name="Zheng Y."/>
            <person name="Wang C.M."/>
            <person name="Sakai Y."/>
            <person name="Abe K."/>
            <person name="Yokota A."/>
            <person name="Yabe S."/>
        </authorList>
    </citation>
    <scope>NUCLEOTIDE SEQUENCE [LARGE SCALE GENOMIC DNA]</scope>
    <source>
        <strain evidence="2 3">W12</strain>
    </source>
</reference>
<gene>
    <name evidence="2" type="ORF">KDW_38800</name>
</gene>
<accession>A0A5J4KJ32</accession>
<evidence type="ECO:0000313" key="3">
    <source>
        <dbReference type="Proteomes" id="UP000326912"/>
    </source>
</evidence>
<proteinExistence type="predicted"/>
<dbReference type="RefSeq" id="WP_151757574.1">
    <property type="nucleotide sequence ID" value="NZ_BKZW01000002.1"/>
</dbReference>
<dbReference type="AlphaFoldDB" id="A0A5J4KJ32"/>
<evidence type="ECO:0000256" key="1">
    <source>
        <dbReference type="SAM" id="Phobius"/>
    </source>
</evidence>
<name>A0A5J4KJ32_9CHLR</name>
<sequence>MLSSHVLASLLSLASLHGFVVADIGSAISGVANLLAGYLGDVLIFVLVIAGYLYMTSIGDAQNGVHAKRAIGAAVAGGILVAVAVNFGPTLARLFQK</sequence>
<keyword evidence="3" id="KW-1185">Reference proteome</keyword>
<keyword evidence="1" id="KW-1133">Transmembrane helix</keyword>
<keyword evidence="1" id="KW-0472">Membrane</keyword>
<dbReference type="EMBL" id="BKZW01000002">
    <property type="protein sequence ID" value="GER89718.1"/>
    <property type="molecule type" value="Genomic_DNA"/>
</dbReference>
<comment type="caution">
    <text evidence="2">The sequence shown here is derived from an EMBL/GenBank/DDBJ whole genome shotgun (WGS) entry which is preliminary data.</text>
</comment>
<dbReference type="Proteomes" id="UP000326912">
    <property type="component" value="Unassembled WGS sequence"/>
</dbReference>